<dbReference type="Proteomes" id="UP000252479">
    <property type="component" value="Unassembled WGS sequence"/>
</dbReference>
<proteinExistence type="predicted"/>
<organism evidence="1 2">
    <name type="scientific">Vibrio casei</name>
    <dbReference type="NCBI Taxonomy" id="673372"/>
    <lineage>
        <taxon>Bacteria</taxon>
        <taxon>Pseudomonadati</taxon>
        <taxon>Pseudomonadota</taxon>
        <taxon>Gammaproteobacteria</taxon>
        <taxon>Vibrionales</taxon>
        <taxon>Vibrionaceae</taxon>
        <taxon>Vibrio</taxon>
    </lineage>
</organism>
<dbReference type="OrthoDB" id="5890208at2"/>
<name>A0A368LHM3_9VIBR</name>
<accession>A0A368LHM3</accession>
<evidence type="ECO:0000313" key="2">
    <source>
        <dbReference type="Proteomes" id="UP000252479"/>
    </source>
</evidence>
<gene>
    <name evidence="1" type="ORF">CIK83_11705</name>
</gene>
<keyword evidence="2" id="KW-1185">Reference proteome</keyword>
<comment type="caution">
    <text evidence="1">The sequence shown here is derived from an EMBL/GenBank/DDBJ whole genome shotgun (WGS) entry which is preliminary data.</text>
</comment>
<dbReference type="EMBL" id="QPGL01000002">
    <property type="protein sequence ID" value="RCS70126.1"/>
    <property type="molecule type" value="Genomic_DNA"/>
</dbReference>
<protein>
    <submittedName>
        <fullName evidence="1">Uncharacterized protein</fullName>
    </submittedName>
</protein>
<evidence type="ECO:0000313" key="1">
    <source>
        <dbReference type="EMBL" id="RCS70126.1"/>
    </source>
</evidence>
<sequence length="61" mass="6596">MAELGANIIIAEDSRIQFSDALSLVQIVTQNGGSITVEKAYHHTEIEQMVAIAANKITIKV</sequence>
<dbReference type="AlphaFoldDB" id="A0A368LHM3"/>
<reference evidence="1 2" key="1">
    <citation type="journal article" date="2017" name="Elife">
        <title>Extensive horizontal gene transfer in cheese-associated bacteria.</title>
        <authorList>
            <person name="Bonham K.S."/>
            <person name="Wolfe B.E."/>
            <person name="Dutton R.J."/>
        </authorList>
    </citation>
    <scope>NUCLEOTIDE SEQUENCE [LARGE SCALE GENOMIC DNA]</scope>
    <source>
        <strain evidence="1 2">JB196</strain>
    </source>
</reference>